<dbReference type="GO" id="GO:0016491">
    <property type="term" value="F:oxidoreductase activity"/>
    <property type="evidence" value="ECO:0007669"/>
    <property type="project" value="InterPro"/>
</dbReference>
<dbReference type="SUPFAM" id="SSF56003">
    <property type="entry name" value="Molybdenum cofactor-binding domain"/>
    <property type="match status" value="1"/>
</dbReference>
<evidence type="ECO:0000313" key="3">
    <source>
        <dbReference type="Proteomes" id="UP000199470"/>
    </source>
</evidence>
<dbReference type="EMBL" id="FOTW01000004">
    <property type="protein sequence ID" value="SFL43672.1"/>
    <property type="molecule type" value="Genomic_DNA"/>
</dbReference>
<dbReference type="InterPro" id="IPR037165">
    <property type="entry name" value="AldOxase/xan_DH_Mopterin-bd_sf"/>
</dbReference>
<dbReference type="AlphaFoldDB" id="A0A1I4HND2"/>
<proteinExistence type="predicted"/>
<dbReference type="InterPro" id="IPR052516">
    <property type="entry name" value="N-heterocyclic_Hydroxylase"/>
</dbReference>
<dbReference type="Proteomes" id="UP000199470">
    <property type="component" value="Unassembled WGS sequence"/>
</dbReference>
<reference evidence="2 3" key="1">
    <citation type="submission" date="2016-10" db="EMBL/GenBank/DDBJ databases">
        <authorList>
            <person name="de Groot N.N."/>
        </authorList>
    </citation>
    <scope>NUCLEOTIDE SEQUENCE [LARGE SCALE GENOMIC DNA]</scope>
    <source>
        <strain evidence="2 3">ATCC 43154</strain>
    </source>
</reference>
<dbReference type="Gene3D" id="3.30.365.10">
    <property type="entry name" value="Aldehyde oxidase/xanthine dehydrogenase, molybdopterin binding domain"/>
    <property type="match status" value="3"/>
</dbReference>
<protein>
    <recommendedName>
        <fullName evidence="1">Aldehyde oxidase/xanthine dehydrogenase first molybdopterin binding domain-containing protein</fullName>
    </recommendedName>
</protein>
<dbReference type="PANTHER" id="PTHR47495">
    <property type="entry name" value="ALDEHYDE DEHYDROGENASE"/>
    <property type="match status" value="1"/>
</dbReference>
<organism evidence="2 3">
    <name type="scientific">Rugamonas rubra</name>
    <dbReference type="NCBI Taxonomy" id="758825"/>
    <lineage>
        <taxon>Bacteria</taxon>
        <taxon>Pseudomonadati</taxon>
        <taxon>Pseudomonadota</taxon>
        <taxon>Betaproteobacteria</taxon>
        <taxon>Burkholderiales</taxon>
        <taxon>Oxalobacteraceae</taxon>
        <taxon>Telluria group</taxon>
        <taxon>Rugamonas</taxon>
    </lineage>
</organism>
<name>A0A1I4HND2_9BURK</name>
<feature type="domain" description="Aldehyde oxidase/xanthine dehydrogenase first molybdopterin binding" evidence="1">
    <location>
        <begin position="5"/>
        <end position="67"/>
    </location>
</feature>
<accession>A0A1I4HND2</accession>
<keyword evidence="3" id="KW-1185">Reference proteome</keyword>
<evidence type="ECO:0000259" key="1">
    <source>
        <dbReference type="Pfam" id="PF02738"/>
    </source>
</evidence>
<dbReference type="PANTHER" id="PTHR47495:SF2">
    <property type="entry name" value="ALDEHYDE DEHYDROGENASE"/>
    <property type="match status" value="1"/>
</dbReference>
<dbReference type="InterPro" id="IPR008274">
    <property type="entry name" value="AldOxase/xan_DH_MoCoBD1"/>
</dbReference>
<sequence length="130" mass="14524">MQPAEAVYTVPFLHHATMEPMNGTAHVVDGRAELWLPTQSQASTRARVVKELGLAEEQVTLHTTLAGVPVGYWRSVAASQNCFAYEGFIDELAARARLDPLVYRRRLLAGQPRHLRVRSLALAREGYTLR</sequence>
<evidence type="ECO:0000313" key="2">
    <source>
        <dbReference type="EMBL" id="SFL43672.1"/>
    </source>
</evidence>
<dbReference type="STRING" id="758825.SAMN02982985_00122"/>
<dbReference type="Pfam" id="PF02738">
    <property type="entry name" value="MoCoBD_1"/>
    <property type="match status" value="1"/>
</dbReference>
<gene>
    <name evidence="2" type="ORF">SAMN02982985_00122</name>
</gene>